<dbReference type="EMBL" id="LT594626">
    <property type="protein sequence ID" value="SBT87426.1"/>
    <property type="molecule type" value="Genomic_DNA"/>
</dbReference>
<protein>
    <submittedName>
        <fullName evidence="1">Uncharacterized protein</fullName>
    </submittedName>
</protein>
<proteinExistence type="predicted"/>
<reference evidence="2 4" key="3">
    <citation type="submission" date="2016-06" db="EMBL/GenBank/DDBJ databases">
        <authorList>
            <consortium name="Pathogen Informatics"/>
        </authorList>
    </citation>
    <scope>NUCLEOTIDE SEQUENCE [LARGE SCALE GENOMIC DNA]</scope>
</reference>
<reference evidence="3" key="2">
    <citation type="submission" date="2016-05" db="EMBL/GenBank/DDBJ databases">
        <authorList>
            <person name="Naeem Raeece"/>
        </authorList>
    </citation>
    <scope>NUCLEOTIDE SEQUENCE [LARGE SCALE GENOMIC DNA]</scope>
</reference>
<evidence type="ECO:0000313" key="4">
    <source>
        <dbReference type="Proteomes" id="UP000219813"/>
    </source>
</evidence>
<dbReference type="VEuPathDB" id="PlasmoDB:PmUG01_05028900"/>
<name>A0A1A8VUH0_PLAMA</name>
<dbReference type="Proteomes" id="UP000078597">
    <property type="component" value="Unassembled WGS sequence"/>
</dbReference>
<dbReference type="GeneID" id="39867331"/>
<reference evidence="1" key="1">
    <citation type="submission" date="2016-05" db="EMBL/GenBank/DDBJ databases">
        <authorList>
            <person name="Lavstsen T."/>
            <person name="Jespersen J.S."/>
        </authorList>
    </citation>
    <scope>NUCLEOTIDE SEQUENCE [LARGE SCALE GENOMIC DNA]</scope>
</reference>
<dbReference type="EMBL" id="FLQW01000278">
    <property type="protein sequence ID" value="SBS82999.1"/>
    <property type="molecule type" value="Genomic_DNA"/>
</dbReference>
<dbReference type="RefSeq" id="XP_028860435.1">
    <property type="nucleotide sequence ID" value="XM_029003495.1"/>
</dbReference>
<dbReference type="KEGG" id="pmal:PMUG01_05028900"/>
<accession>A0A1A8VUH0</accession>
<organism evidence="1 3">
    <name type="scientific">Plasmodium malariae</name>
    <dbReference type="NCBI Taxonomy" id="5858"/>
    <lineage>
        <taxon>Eukaryota</taxon>
        <taxon>Sar</taxon>
        <taxon>Alveolata</taxon>
        <taxon>Apicomplexa</taxon>
        <taxon>Aconoidasida</taxon>
        <taxon>Haemosporida</taxon>
        <taxon>Plasmodiidae</taxon>
        <taxon>Plasmodium</taxon>
        <taxon>Plasmodium (Plasmodium)</taxon>
    </lineage>
</organism>
<evidence type="ECO:0000313" key="1">
    <source>
        <dbReference type="EMBL" id="SBS82999.1"/>
    </source>
</evidence>
<dbReference type="Proteomes" id="UP000219813">
    <property type="component" value="Chromosome 5"/>
</dbReference>
<dbReference type="OrthoDB" id="386034at2759"/>
<keyword evidence="4" id="KW-1185">Reference proteome</keyword>
<evidence type="ECO:0000313" key="3">
    <source>
        <dbReference type="Proteomes" id="UP000078597"/>
    </source>
</evidence>
<dbReference type="AlphaFoldDB" id="A0A1A8VUH0"/>
<evidence type="ECO:0000313" key="2">
    <source>
        <dbReference type="EMBL" id="SBT87426.1"/>
    </source>
</evidence>
<gene>
    <name evidence="2" type="primary">PmUG01_05028900</name>
    <name evidence="1" type="ORF">PMALA_005140</name>
    <name evidence="2" type="ORF">PMUG01_05028900</name>
</gene>
<sequence length="137" mass="16012">MRTVLFNGPYIPDFDAGYNVQVNGMSVNFLKDPFCFRNNVVESMYYKQREQNNTINMGGENKKELNPTASTKFVEIPRYTYEERITNINDTIIHKNTFVPCKEPIYYYNEREEKVPIYEAKQIKYSPKSVEGGGKLV</sequence>
<dbReference type="OMA" id="IMNPTIS"/>